<dbReference type="Proteomes" id="UP000186914">
    <property type="component" value="Unassembled WGS sequence"/>
</dbReference>
<evidence type="ECO:0000313" key="2">
    <source>
        <dbReference type="EMBL" id="SIR99844.1"/>
    </source>
</evidence>
<feature type="region of interest" description="Disordered" evidence="1">
    <location>
        <begin position="87"/>
        <end position="107"/>
    </location>
</feature>
<organism evidence="2 3">
    <name type="scientific">Haladaptatus litoreus</name>
    <dbReference type="NCBI Taxonomy" id="553468"/>
    <lineage>
        <taxon>Archaea</taxon>
        <taxon>Methanobacteriati</taxon>
        <taxon>Methanobacteriota</taxon>
        <taxon>Stenosarchaea group</taxon>
        <taxon>Halobacteria</taxon>
        <taxon>Halobacteriales</taxon>
        <taxon>Haladaptataceae</taxon>
        <taxon>Haladaptatus</taxon>
    </lineage>
</organism>
<protein>
    <submittedName>
        <fullName evidence="2">Uncharacterized protein</fullName>
    </submittedName>
</protein>
<dbReference type="EMBL" id="FTNO01000009">
    <property type="protein sequence ID" value="SIR99844.1"/>
    <property type="molecule type" value="Genomic_DNA"/>
</dbReference>
<accession>A0A1N7FHT5</accession>
<feature type="compositionally biased region" description="Basic and acidic residues" evidence="1">
    <location>
        <begin position="87"/>
        <end position="105"/>
    </location>
</feature>
<gene>
    <name evidence="2" type="ORF">SAMN05421858_5070</name>
</gene>
<keyword evidence="3" id="KW-1185">Reference proteome</keyword>
<dbReference type="AlphaFoldDB" id="A0A1N7FHT5"/>
<evidence type="ECO:0000256" key="1">
    <source>
        <dbReference type="SAM" id="MobiDB-lite"/>
    </source>
</evidence>
<sequence>MTQNNNIPTDEIESTFQEIKNIDDDTRFPSQVTEGYEGTHVHDPHYAVTSTYTVERHDHGEEFLSVYKRYDVDGEEVHAHHDTFELTDDGDHVEHSGESIEDFSRSNHFADPQIEMELCADNAN</sequence>
<name>A0A1N7FHT5_9EURY</name>
<reference evidence="3" key="1">
    <citation type="submission" date="2017-01" db="EMBL/GenBank/DDBJ databases">
        <authorList>
            <person name="Varghese N."/>
            <person name="Submissions S."/>
        </authorList>
    </citation>
    <scope>NUCLEOTIDE SEQUENCE [LARGE SCALE GENOMIC DNA]</scope>
    <source>
        <strain evidence="3">CGMCC 1.7737</strain>
    </source>
</reference>
<dbReference type="RefSeq" id="WP_076433714.1">
    <property type="nucleotide sequence ID" value="NZ_FTNO01000009.1"/>
</dbReference>
<proteinExistence type="predicted"/>
<evidence type="ECO:0000313" key="3">
    <source>
        <dbReference type="Proteomes" id="UP000186914"/>
    </source>
</evidence>